<dbReference type="PANTHER" id="PTHR31435">
    <property type="entry name" value="PROTEIN NATD1"/>
    <property type="match status" value="1"/>
</dbReference>
<feature type="domain" description="N-acetyltransferase" evidence="1">
    <location>
        <begin position="6"/>
        <end position="92"/>
    </location>
</feature>
<dbReference type="InterPro" id="IPR045057">
    <property type="entry name" value="Gcn5-rel_NAT"/>
</dbReference>
<evidence type="ECO:0000313" key="2">
    <source>
        <dbReference type="EMBL" id="MBB3839136.1"/>
    </source>
</evidence>
<name>A0A7W5ZLB8_9BACT</name>
<keyword evidence="3" id="KW-1185">Reference proteome</keyword>
<dbReference type="InterPro" id="IPR031165">
    <property type="entry name" value="GNAT_YJDJ"/>
</dbReference>
<dbReference type="Gene3D" id="3.40.630.30">
    <property type="match status" value="1"/>
</dbReference>
<dbReference type="Proteomes" id="UP000541352">
    <property type="component" value="Unassembled WGS sequence"/>
</dbReference>
<dbReference type="AlphaFoldDB" id="A0A7W5ZLB8"/>
<dbReference type="InterPro" id="IPR016181">
    <property type="entry name" value="Acyl_CoA_acyltransferase"/>
</dbReference>
<dbReference type="PROSITE" id="PS51729">
    <property type="entry name" value="GNAT_YJDJ"/>
    <property type="match status" value="1"/>
</dbReference>
<organism evidence="2 3">
    <name type="scientific">Runella defluvii</name>
    <dbReference type="NCBI Taxonomy" id="370973"/>
    <lineage>
        <taxon>Bacteria</taxon>
        <taxon>Pseudomonadati</taxon>
        <taxon>Bacteroidota</taxon>
        <taxon>Cytophagia</taxon>
        <taxon>Cytophagales</taxon>
        <taxon>Spirosomataceae</taxon>
        <taxon>Runella</taxon>
    </lineage>
</organism>
<sequence>MNVPIVNNTEENRFEWWIDGQVAFVDYAQTEDEQITFYHTEVPPSLEGKGIGSGLAKHVLDYAQKHHLKVRVLCPFIKTYIQRHPEYQQLTFL</sequence>
<gene>
    <name evidence="2" type="ORF">FHS57_003142</name>
</gene>
<accession>A0A7W5ZLB8</accession>
<reference evidence="2 3" key="1">
    <citation type="submission" date="2020-08" db="EMBL/GenBank/DDBJ databases">
        <title>Genomic Encyclopedia of Type Strains, Phase IV (KMG-IV): sequencing the most valuable type-strain genomes for metagenomic binning, comparative biology and taxonomic classification.</title>
        <authorList>
            <person name="Goeker M."/>
        </authorList>
    </citation>
    <scope>NUCLEOTIDE SEQUENCE [LARGE SCALE GENOMIC DNA]</scope>
    <source>
        <strain evidence="2 3">DSM 17976</strain>
    </source>
</reference>
<evidence type="ECO:0000259" key="1">
    <source>
        <dbReference type="PROSITE" id="PS51729"/>
    </source>
</evidence>
<dbReference type="RefSeq" id="WP_183975150.1">
    <property type="nucleotide sequence ID" value="NZ_JACIBY010000006.1"/>
</dbReference>
<evidence type="ECO:0000313" key="3">
    <source>
        <dbReference type="Proteomes" id="UP000541352"/>
    </source>
</evidence>
<proteinExistence type="predicted"/>
<comment type="caution">
    <text evidence="2">The sequence shown here is derived from an EMBL/GenBank/DDBJ whole genome shotgun (WGS) entry which is preliminary data.</text>
</comment>
<dbReference type="Pfam" id="PF14542">
    <property type="entry name" value="Acetyltransf_CG"/>
    <property type="match status" value="1"/>
</dbReference>
<dbReference type="CDD" id="cd04301">
    <property type="entry name" value="NAT_SF"/>
    <property type="match status" value="1"/>
</dbReference>
<dbReference type="PANTHER" id="PTHR31435:SF10">
    <property type="entry name" value="BSR4717 PROTEIN"/>
    <property type="match status" value="1"/>
</dbReference>
<dbReference type="EMBL" id="JACIBY010000006">
    <property type="protein sequence ID" value="MBB3839136.1"/>
    <property type="molecule type" value="Genomic_DNA"/>
</dbReference>
<dbReference type="SUPFAM" id="SSF55729">
    <property type="entry name" value="Acyl-CoA N-acyltransferases (Nat)"/>
    <property type="match status" value="1"/>
</dbReference>
<protein>
    <recommendedName>
        <fullName evidence="1">N-acetyltransferase domain-containing protein</fullName>
    </recommendedName>
</protein>